<dbReference type="GO" id="GO:0006508">
    <property type="term" value="P:proteolysis"/>
    <property type="evidence" value="ECO:0007669"/>
    <property type="project" value="UniProtKB-KW"/>
</dbReference>
<evidence type="ECO:0000256" key="10">
    <source>
        <dbReference type="ARBA" id="ARBA00022989"/>
    </source>
</evidence>
<gene>
    <name evidence="18" type="ORF">LECACI_7A009688</name>
</gene>
<dbReference type="AlphaFoldDB" id="A0AAI8Z879"/>
<dbReference type="FunFam" id="3.40.50.1820:FF:000121">
    <property type="entry name" value="Carboxypeptidase D"/>
    <property type="match status" value="1"/>
</dbReference>
<keyword evidence="4 15" id="KW-0121">Carboxypeptidase</keyword>
<evidence type="ECO:0000256" key="11">
    <source>
        <dbReference type="ARBA" id="ARBA00023034"/>
    </source>
</evidence>
<organism evidence="18 19">
    <name type="scientific">Lecanosticta acicola</name>
    <dbReference type="NCBI Taxonomy" id="111012"/>
    <lineage>
        <taxon>Eukaryota</taxon>
        <taxon>Fungi</taxon>
        <taxon>Dikarya</taxon>
        <taxon>Ascomycota</taxon>
        <taxon>Pezizomycotina</taxon>
        <taxon>Dothideomycetes</taxon>
        <taxon>Dothideomycetidae</taxon>
        <taxon>Mycosphaerellales</taxon>
        <taxon>Mycosphaerellaceae</taxon>
        <taxon>Lecanosticta</taxon>
    </lineage>
</organism>
<evidence type="ECO:0000256" key="8">
    <source>
        <dbReference type="ARBA" id="ARBA00022729"/>
    </source>
</evidence>
<evidence type="ECO:0000313" key="18">
    <source>
        <dbReference type="EMBL" id="CAK4034530.1"/>
    </source>
</evidence>
<proteinExistence type="inferred from homology"/>
<dbReference type="EC" id="3.4.16.-" evidence="15"/>
<evidence type="ECO:0000256" key="5">
    <source>
        <dbReference type="ARBA" id="ARBA00022670"/>
    </source>
</evidence>
<reference evidence="18" key="1">
    <citation type="submission" date="2023-11" db="EMBL/GenBank/DDBJ databases">
        <authorList>
            <person name="Alioto T."/>
            <person name="Alioto T."/>
            <person name="Gomez Garrido J."/>
        </authorList>
    </citation>
    <scope>NUCLEOTIDE SEQUENCE</scope>
</reference>
<evidence type="ECO:0000256" key="12">
    <source>
        <dbReference type="ARBA" id="ARBA00023136"/>
    </source>
</evidence>
<dbReference type="GO" id="GO:0004185">
    <property type="term" value="F:serine-type carboxypeptidase activity"/>
    <property type="evidence" value="ECO:0007669"/>
    <property type="project" value="UniProtKB-UniRule"/>
</dbReference>
<keyword evidence="6 17" id="KW-0812">Transmembrane</keyword>
<comment type="function">
    <text evidence="14">Protease with a carboxypeptidase B-like function involved in the C-terminal processing of the lysine and arginine residues from protein precursors. Promotes cell fusion and is involved in the programmed cell death.</text>
</comment>
<dbReference type="InterPro" id="IPR006311">
    <property type="entry name" value="TAT_signal"/>
</dbReference>
<dbReference type="Gene3D" id="3.40.50.1820">
    <property type="entry name" value="alpha/beta hydrolase"/>
    <property type="match status" value="1"/>
</dbReference>
<evidence type="ECO:0000256" key="13">
    <source>
        <dbReference type="ARBA" id="ARBA00023180"/>
    </source>
</evidence>
<evidence type="ECO:0000256" key="17">
    <source>
        <dbReference type="SAM" id="Phobius"/>
    </source>
</evidence>
<dbReference type="InterPro" id="IPR001563">
    <property type="entry name" value="Peptidase_S10"/>
</dbReference>
<comment type="similarity">
    <text evidence="3 15">Belongs to the peptidase S10 family.</text>
</comment>
<dbReference type="SUPFAM" id="SSF53474">
    <property type="entry name" value="alpha/beta-Hydrolases"/>
    <property type="match status" value="1"/>
</dbReference>
<comment type="caution">
    <text evidence="18">The sequence shown here is derived from an EMBL/GenBank/DDBJ whole genome shotgun (WGS) entry which is preliminary data.</text>
</comment>
<evidence type="ECO:0000256" key="15">
    <source>
        <dbReference type="RuleBase" id="RU361156"/>
    </source>
</evidence>
<feature type="signal peptide" evidence="15">
    <location>
        <begin position="1"/>
        <end position="36"/>
    </location>
</feature>
<protein>
    <recommendedName>
        <fullName evidence="15">Carboxypeptidase</fullName>
        <ecNumber evidence="15">3.4.16.-</ecNumber>
    </recommendedName>
</protein>
<comment type="subcellular location">
    <subcellularLocation>
        <location evidence="2">Golgi apparatus</location>
        <location evidence="2">trans-Golgi network membrane</location>
        <topology evidence="2">Single-pass type I membrane protein</topology>
    </subcellularLocation>
</comment>
<evidence type="ECO:0000256" key="6">
    <source>
        <dbReference type="ARBA" id="ARBA00022692"/>
    </source>
</evidence>
<name>A0AAI8Z879_9PEZI</name>
<keyword evidence="13" id="KW-0325">Glycoprotein</keyword>
<dbReference type="PRINTS" id="PR00724">
    <property type="entry name" value="CRBOXYPTASEC"/>
</dbReference>
<accession>A0AAI8Z879</accession>
<dbReference type="PROSITE" id="PS00131">
    <property type="entry name" value="CARBOXYPEPT_SER_SER"/>
    <property type="match status" value="1"/>
</dbReference>
<keyword evidence="5 15" id="KW-0645">Protease</keyword>
<feature type="transmembrane region" description="Helical" evidence="17">
    <location>
        <begin position="522"/>
        <end position="539"/>
    </location>
</feature>
<dbReference type="GO" id="GO:0005802">
    <property type="term" value="C:trans-Golgi network"/>
    <property type="evidence" value="ECO:0007669"/>
    <property type="project" value="TreeGrafter"/>
</dbReference>
<evidence type="ECO:0000256" key="16">
    <source>
        <dbReference type="SAM" id="MobiDB-lite"/>
    </source>
</evidence>
<evidence type="ECO:0000256" key="4">
    <source>
        <dbReference type="ARBA" id="ARBA00022645"/>
    </source>
</evidence>
<feature type="chain" id="PRO_5042315854" description="Carboxypeptidase" evidence="15">
    <location>
        <begin position="37"/>
        <end position="644"/>
    </location>
</feature>
<dbReference type="InterPro" id="IPR018202">
    <property type="entry name" value="Ser_caboxypep_ser_AS"/>
</dbReference>
<evidence type="ECO:0000313" key="19">
    <source>
        <dbReference type="Proteomes" id="UP001296104"/>
    </source>
</evidence>
<keyword evidence="7" id="KW-0053">Apoptosis</keyword>
<evidence type="ECO:0000256" key="7">
    <source>
        <dbReference type="ARBA" id="ARBA00022703"/>
    </source>
</evidence>
<comment type="catalytic activity">
    <reaction evidence="1">
        <text>Preferential release of a C-terminal arginine or lysine residue.</text>
        <dbReference type="EC" id="3.4.16.6"/>
    </reaction>
</comment>
<dbReference type="GO" id="GO:0006915">
    <property type="term" value="P:apoptotic process"/>
    <property type="evidence" value="ECO:0007669"/>
    <property type="project" value="UniProtKB-KW"/>
</dbReference>
<dbReference type="Proteomes" id="UP001296104">
    <property type="component" value="Unassembled WGS sequence"/>
</dbReference>
<evidence type="ECO:0000256" key="9">
    <source>
        <dbReference type="ARBA" id="ARBA00022801"/>
    </source>
</evidence>
<evidence type="ECO:0000256" key="3">
    <source>
        <dbReference type="ARBA" id="ARBA00009431"/>
    </source>
</evidence>
<keyword evidence="9 15" id="KW-0378">Hydrolase</keyword>
<dbReference type="PANTHER" id="PTHR11802:SF190">
    <property type="entry name" value="PHEROMONE-PROCESSING CARBOXYPEPTIDASE KEX1"/>
    <property type="match status" value="1"/>
</dbReference>
<evidence type="ECO:0000256" key="14">
    <source>
        <dbReference type="ARBA" id="ARBA00037042"/>
    </source>
</evidence>
<keyword evidence="11" id="KW-0333">Golgi apparatus</keyword>
<dbReference type="Pfam" id="PF00450">
    <property type="entry name" value="Peptidase_S10"/>
    <property type="match status" value="1"/>
</dbReference>
<dbReference type="PANTHER" id="PTHR11802">
    <property type="entry name" value="SERINE PROTEASE FAMILY S10 SERINE CARBOXYPEPTIDASE"/>
    <property type="match status" value="1"/>
</dbReference>
<evidence type="ECO:0000256" key="1">
    <source>
        <dbReference type="ARBA" id="ARBA00001003"/>
    </source>
</evidence>
<dbReference type="PROSITE" id="PS51318">
    <property type="entry name" value="TAT"/>
    <property type="match status" value="1"/>
</dbReference>
<dbReference type="InterPro" id="IPR029058">
    <property type="entry name" value="AB_hydrolase_fold"/>
</dbReference>
<keyword evidence="19" id="KW-1185">Reference proteome</keyword>
<feature type="region of interest" description="Disordered" evidence="16">
    <location>
        <begin position="550"/>
        <end position="644"/>
    </location>
</feature>
<keyword evidence="10 17" id="KW-1133">Transmembrane helix</keyword>
<feature type="compositionally biased region" description="Basic and acidic residues" evidence="16">
    <location>
        <begin position="610"/>
        <end position="621"/>
    </location>
</feature>
<feature type="region of interest" description="Disordered" evidence="16">
    <location>
        <begin position="475"/>
        <end position="502"/>
    </location>
</feature>
<dbReference type="EMBL" id="CAVMBE010000122">
    <property type="protein sequence ID" value="CAK4034530.1"/>
    <property type="molecule type" value="Genomic_DNA"/>
</dbReference>
<keyword evidence="8 15" id="KW-0732">Signal</keyword>
<evidence type="ECO:0000256" key="2">
    <source>
        <dbReference type="ARBA" id="ARBA00004393"/>
    </source>
</evidence>
<keyword evidence="12 17" id="KW-0472">Membrane</keyword>
<sequence>MAYTQPSCSRRRLRSWHSVFATAALLLSAWLPIAQAAKSAADYYVHDLPGAPAEPRLDMYAGHIEIDPQHHGNLFFWLFKNRHVANRKRTVIWLNGGPGCSSMDGALMEIGPYRVNENGTLRMSNGSWDEFANVLFVDQPVGTGFSYADTNAFVHEMDEMANQMVKFLERFFDIFPEHEHEDLYIAGESYAGQWIPYIANAIIERNAVNRAKEWTLSGLLIGNGWISGPEQYISYIPFAYETGVLQSGSPADQVATKQQGECIKALENGGQDHVDNSACEQIMQEILRNTQSDQGCVNMYDVRKRDSYPSCGMNWPPDLEYVKPYLRRDDVLQALHINSDKKTGWVECNSQVSRAFSARNSKPSKVLLPRLLEKVPIVLFSGDQDLICNHIGTENVINNMEWNGAKGMELSPGMTAPRRDWTFEGEAAGQYQTARNLTYLRFYNSSHMVPFDYPRRSRDMLDRFMGVDIASIGGSPADSRIDGEKGVEVSVGGHPNSTAAEQDEQERLQAAAWTAYRRSGEVALVVVLIAAAAWGVFVIRDRKRRRGYRGILGSDPYDGNGGSGRYMSGEGLGLDHESRRKEERDVEAARDFDEAELDDLSALPLNGNGKAREVERERFGLAEDDEDDVVSPPPASAARANGHV</sequence>
<feature type="compositionally biased region" description="Basic and acidic residues" evidence="16">
    <location>
        <begin position="573"/>
        <end position="592"/>
    </location>
</feature>